<dbReference type="Proteomes" id="UP001207654">
    <property type="component" value="Unassembled WGS sequence"/>
</dbReference>
<name>A0ABT4ACQ9_9BACT</name>
<feature type="region of interest" description="Disordered" evidence="1">
    <location>
        <begin position="364"/>
        <end position="395"/>
    </location>
</feature>
<sequence>MFENISHGASEDHASLAFLLALGPSSAVGPKLIERIERAVARAPSFPLLRLRVQILSQSMGWGDGTPYTRAADALLAAARTPEERIEASFFKGVERLNALQVLSPADVRRRSVLDEARRILLQAVEETGSARVPEHLRFALFISAGNAWREGHSPDVERTLRLYEQARTIGAPNRFEAAKLSKVTADALLLRKSPGDAVQAMRLLEHSLGIRRDGPYRAETLMTAARAELAQPDRPEEERLRRAIDRLEEALLHCDEGNRLGLALMLIEHIAQLIRHRPHDATLHRRLDELGRLDPKLAQEAVRAKRGLIGPLPEDMYRFVSDSASHPAVVAYLEGTRPLKRSEDLIAEMGLEPESPMAKLVQSADAPAEERTPQALKSRAERLSQVGDPEKRPGAQAARAMLLAHLAGLGHTSAEEARLSAEEAEPLVRAIELPAARHQLLLELARFWVPIETYVHPVVDCVRGARLCREVLDDSTASETASLDALQCFARATRYRRDGDRHAHLREAARLYEECARRYEQAGMEDGAALMRTNLAEVRAELRTGGSEPEHHEGVSAARVRLALARSPSEKAVAQGNLAVELTRLGSQRPPPEGDALLAEARGLFESMPWGDVPALRRFSVENFQTMCLVEISVRAGQRAEAIALWRKRLAGLDRKTHPVEWAMTVHNLADTLIEPDRRTGMMDTRHVTEGLLLFEQALQVRTLEAYPEFHWETTDDMGRAITAVMLNWSSSLPWPRELWERGEQALRSAIEAARRLGGGERLAKSALSLLKLSLAAGSPDQLESTAEFAWTALDGARPFLLVDERAGFQEAVFAADVGATLGRGLASRTAAGITEGFHYVLAGESAERVLRWLARASGAAQRALAGRVSRPSRVPPGDWVEWLEAVRKGAPGDVARALEKVRFAEPSFLRGEPDLSGTWNWLRSRPGSAAVALVGSNRGLMAAVLENAEQPKVLVGALRADSPPVGEAAVAQALSADESGQPYRDLLAWTRTNILPPVQRLLPSSPAHLLWIPAGPLRLLAPADLWPASPVTLATRLDLETRPFPERPRRTLLAVADPGPGRSGELKGAVKIGAQLAQMVSVAGTPRALLSQGGNFGTALRLSCPGLVERPASAGDVLRELAEADVVMFLCHGGVQGPRMAMLQLLDEAGSNSELALEQVGADPRRIAGATVVLLSCETGRVGDWLHRAAGLAGSFLASGARQIIAPLWEVRLGAALHVGRAVLDALIQEREPSLALHALQSQGVQPEGSTPGHFGRAWSLKAFVHWVG</sequence>
<dbReference type="RefSeq" id="WP_267538184.1">
    <property type="nucleotide sequence ID" value="NZ_JAPNKA010000001.1"/>
</dbReference>
<feature type="compositionally biased region" description="Basic and acidic residues" evidence="1">
    <location>
        <begin position="369"/>
        <end position="394"/>
    </location>
</feature>
<keyword evidence="4" id="KW-1185">Reference proteome</keyword>
<dbReference type="EMBL" id="JAPNKA010000001">
    <property type="protein sequence ID" value="MCY1079467.1"/>
    <property type="molecule type" value="Genomic_DNA"/>
</dbReference>
<gene>
    <name evidence="3" type="ORF">OV287_33920</name>
</gene>
<evidence type="ECO:0000313" key="4">
    <source>
        <dbReference type="Proteomes" id="UP001207654"/>
    </source>
</evidence>
<evidence type="ECO:0000313" key="3">
    <source>
        <dbReference type="EMBL" id="MCY1079467.1"/>
    </source>
</evidence>
<feature type="domain" description="CHAT" evidence="2">
    <location>
        <begin position="996"/>
        <end position="1250"/>
    </location>
</feature>
<reference evidence="3 4" key="1">
    <citation type="submission" date="2022-11" db="EMBL/GenBank/DDBJ databases">
        <title>Minimal conservation of predation-associated metabolite biosynthetic gene clusters underscores biosynthetic potential of Myxococcota including descriptions for ten novel species: Archangium lansinium sp. nov., Myxococcus landrumus sp. nov., Nannocystis bai.</title>
        <authorList>
            <person name="Ahearne A."/>
            <person name="Stevens C."/>
            <person name="Phillips K."/>
        </authorList>
    </citation>
    <scope>NUCLEOTIDE SEQUENCE [LARGE SCALE GENOMIC DNA]</scope>
    <source>
        <strain evidence="3 4">MIWBW</strain>
    </source>
</reference>
<organism evidence="3 4">
    <name type="scientific">Archangium lansingense</name>
    <dbReference type="NCBI Taxonomy" id="2995310"/>
    <lineage>
        <taxon>Bacteria</taxon>
        <taxon>Pseudomonadati</taxon>
        <taxon>Myxococcota</taxon>
        <taxon>Myxococcia</taxon>
        <taxon>Myxococcales</taxon>
        <taxon>Cystobacterineae</taxon>
        <taxon>Archangiaceae</taxon>
        <taxon>Archangium</taxon>
    </lineage>
</organism>
<evidence type="ECO:0000259" key="2">
    <source>
        <dbReference type="Pfam" id="PF12770"/>
    </source>
</evidence>
<protein>
    <submittedName>
        <fullName evidence="3">CHAT domain-containing protein</fullName>
    </submittedName>
</protein>
<comment type="caution">
    <text evidence="3">The sequence shown here is derived from an EMBL/GenBank/DDBJ whole genome shotgun (WGS) entry which is preliminary data.</text>
</comment>
<evidence type="ECO:0000256" key="1">
    <source>
        <dbReference type="SAM" id="MobiDB-lite"/>
    </source>
</evidence>
<dbReference type="InterPro" id="IPR024983">
    <property type="entry name" value="CHAT_dom"/>
</dbReference>
<proteinExistence type="predicted"/>
<accession>A0ABT4ACQ9</accession>
<dbReference type="Pfam" id="PF12770">
    <property type="entry name" value="CHAT"/>
    <property type="match status" value="1"/>
</dbReference>